<accession>A0ABS8RQ28</accession>
<dbReference type="EMBL" id="JACEIK010000076">
    <property type="protein sequence ID" value="MCD7448921.1"/>
    <property type="molecule type" value="Genomic_DNA"/>
</dbReference>
<reference evidence="1 2" key="1">
    <citation type="journal article" date="2021" name="BMC Genomics">
        <title>Datura genome reveals duplications of psychoactive alkaloid biosynthetic genes and high mutation rate following tissue culture.</title>
        <authorList>
            <person name="Rajewski A."/>
            <person name="Carter-House D."/>
            <person name="Stajich J."/>
            <person name="Litt A."/>
        </authorList>
    </citation>
    <scope>NUCLEOTIDE SEQUENCE [LARGE SCALE GENOMIC DNA]</scope>
    <source>
        <strain evidence="1">AR-01</strain>
    </source>
</reference>
<proteinExistence type="predicted"/>
<evidence type="ECO:0000313" key="2">
    <source>
        <dbReference type="Proteomes" id="UP000823775"/>
    </source>
</evidence>
<feature type="non-terminal residue" evidence="1">
    <location>
        <position position="77"/>
    </location>
</feature>
<dbReference type="Proteomes" id="UP000823775">
    <property type="component" value="Unassembled WGS sequence"/>
</dbReference>
<sequence>MLVWRQEIHITLDEINSIYWVDPVCSIQDFKRKLAEKDDQFDWLAKIIVVGQPHLVVAKAIIQRHDLKFEARMWLDL</sequence>
<evidence type="ECO:0000313" key="1">
    <source>
        <dbReference type="EMBL" id="MCD7448921.1"/>
    </source>
</evidence>
<keyword evidence="2" id="KW-1185">Reference proteome</keyword>
<name>A0ABS8RQ28_DATST</name>
<protein>
    <submittedName>
        <fullName evidence="1">Uncharacterized protein</fullName>
    </submittedName>
</protein>
<comment type="caution">
    <text evidence="1">The sequence shown here is derived from an EMBL/GenBank/DDBJ whole genome shotgun (WGS) entry which is preliminary data.</text>
</comment>
<organism evidence="1 2">
    <name type="scientific">Datura stramonium</name>
    <name type="common">Jimsonweed</name>
    <name type="synonym">Common thornapple</name>
    <dbReference type="NCBI Taxonomy" id="4076"/>
    <lineage>
        <taxon>Eukaryota</taxon>
        <taxon>Viridiplantae</taxon>
        <taxon>Streptophyta</taxon>
        <taxon>Embryophyta</taxon>
        <taxon>Tracheophyta</taxon>
        <taxon>Spermatophyta</taxon>
        <taxon>Magnoliopsida</taxon>
        <taxon>eudicotyledons</taxon>
        <taxon>Gunneridae</taxon>
        <taxon>Pentapetalae</taxon>
        <taxon>asterids</taxon>
        <taxon>lamiids</taxon>
        <taxon>Solanales</taxon>
        <taxon>Solanaceae</taxon>
        <taxon>Solanoideae</taxon>
        <taxon>Datureae</taxon>
        <taxon>Datura</taxon>
    </lineage>
</organism>
<gene>
    <name evidence="1" type="ORF">HAX54_047260</name>
</gene>